<evidence type="ECO:0000256" key="1">
    <source>
        <dbReference type="SAM" id="Phobius"/>
    </source>
</evidence>
<proteinExistence type="predicted"/>
<keyword evidence="1" id="KW-1133">Transmembrane helix</keyword>
<organism evidence="2 3">
    <name type="scientific">Colocasia esculenta</name>
    <name type="common">Wild taro</name>
    <name type="synonym">Arum esculentum</name>
    <dbReference type="NCBI Taxonomy" id="4460"/>
    <lineage>
        <taxon>Eukaryota</taxon>
        <taxon>Viridiplantae</taxon>
        <taxon>Streptophyta</taxon>
        <taxon>Embryophyta</taxon>
        <taxon>Tracheophyta</taxon>
        <taxon>Spermatophyta</taxon>
        <taxon>Magnoliopsida</taxon>
        <taxon>Liliopsida</taxon>
        <taxon>Araceae</taxon>
        <taxon>Aroideae</taxon>
        <taxon>Colocasieae</taxon>
        <taxon>Colocasia</taxon>
    </lineage>
</organism>
<dbReference type="AlphaFoldDB" id="A0A843THP5"/>
<sequence>MEYLATNFPGLVSLWAMLAGLLVEVAEVAISVVPVLEAVLVVIVVVAVALPSPIVDPDLEGDLMWWQCRPPPCLLHFGVLGLSCRTLGSMPNLFLARMVATCHSGIIMVSLPSRRIRSSPMRTVFPKLEMPRIVGFLPDLRFLFFLVVGVLVKCISGEHLHQVSLLSLRLFFCFACFMDFGSNR</sequence>
<keyword evidence="1" id="KW-0812">Transmembrane</keyword>
<keyword evidence="3" id="KW-1185">Reference proteome</keyword>
<gene>
    <name evidence="2" type="ORF">Taro_002831</name>
</gene>
<feature type="transmembrane region" description="Helical" evidence="1">
    <location>
        <begin position="35"/>
        <end position="55"/>
    </location>
</feature>
<feature type="transmembrane region" description="Helical" evidence="1">
    <location>
        <begin position="6"/>
        <end position="23"/>
    </location>
</feature>
<dbReference type="Proteomes" id="UP000652761">
    <property type="component" value="Unassembled WGS sequence"/>
</dbReference>
<evidence type="ECO:0000313" key="2">
    <source>
        <dbReference type="EMBL" id="MQL70535.1"/>
    </source>
</evidence>
<dbReference type="EMBL" id="NMUH01000071">
    <property type="protein sequence ID" value="MQL70535.1"/>
    <property type="molecule type" value="Genomic_DNA"/>
</dbReference>
<evidence type="ECO:0000313" key="3">
    <source>
        <dbReference type="Proteomes" id="UP000652761"/>
    </source>
</evidence>
<feature type="transmembrane region" description="Helical" evidence="1">
    <location>
        <begin position="133"/>
        <end position="152"/>
    </location>
</feature>
<comment type="caution">
    <text evidence="2">The sequence shown here is derived from an EMBL/GenBank/DDBJ whole genome shotgun (WGS) entry which is preliminary data.</text>
</comment>
<feature type="transmembrane region" description="Helical" evidence="1">
    <location>
        <begin position="164"/>
        <end position="181"/>
    </location>
</feature>
<accession>A0A843THP5</accession>
<keyword evidence="1" id="KW-0472">Membrane</keyword>
<feature type="transmembrane region" description="Helical" evidence="1">
    <location>
        <begin position="94"/>
        <end position="112"/>
    </location>
</feature>
<reference evidence="2" key="1">
    <citation type="submission" date="2017-07" db="EMBL/GenBank/DDBJ databases">
        <title>Taro Niue Genome Assembly and Annotation.</title>
        <authorList>
            <person name="Atibalentja N."/>
            <person name="Keating K."/>
            <person name="Fields C.J."/>
        </authorList>
    </citation>
    <scope>NUCLEOTIDE SEQUENCE</scope>
    <source>
        <strain evidence="2">Niue_2</strain>
        <tissue evidence="2">Leaf</tissue>
    </source>
</reference>
<name>A0A843THP5_COLES</name>
<protein>
    <submittedName>
        <fullName evidence="2">Uncharacterized protein</fullName>
    </submittedName>
</protein>